<dbReference type="AlphaFoldDB" id="A0A1G7BBE8"/>
<evidence type="ECO:0000256" key="1">
    <source>
        <dbReference type="SAM" id="SignalP"/>
    </source>
</evidence>
<dbReference type="RefSeq" id="WP_090148000.1">
    <property type="nucleotide sequence ID" value="NZ_FNAN01000004.1"/>
</dbReference>
<feature type="chain" id="PRO_5011551604" description="DUF3575 domain-containing protein" evidence="1">
    <location>
        <begin position="25"/>
        <end position="223"/>
    </location>
</feature>
<organism evidence="2 3">
    <name type="scientific">Dyadobacter soli</name>
    <dbReference type="NCBI Taxonomy" id="659014"/>
    <lineage>
        <taxon>Bacteria</taxon>
        <taxon>Pseudomonadati</taxon>
        <taxon>Bacteroidota</taxon>
        <taxon>Cytophagia</taxon>
        <taxon>Cytophagales</taxon>
        <taxon>Spirosomataceae</taxon>
        <taxon>Dyadobacter</taxon>
    </lineage>
</organism>
<keyword evidence="3" id="KW-1185">Reference proteome</keyword>
<name>A0A1G7BBE8_9BACT</name>
<dbReference type="OrthoDB" id="963528at2"/>
<evidence type="ECO:0008006" key="4">
    <source>
        <dbReference type="Google" id="ProtNLM"/>
    </source>
</evidence>
<proteinExistence type="predicted"/>
<reference evidence="3" key="1">
    <citation type="submission" date="2016-10" db="EMBL/GenBank/DDBJ databases">
        <authorList>
            <person name="Varghese N."/>
            <person name="Submissions S."/>
        </authorList>
    </citation>
    <scope>NUCLEOTIDE SEQUENCE [LARGE SCALE GENOMIC DNA]</scope>
    <source>
        <strain evidence="3">DSM 25329</strain>
    </source>
</reference>
<accession>A0A1G7BBE8</accession>
<keyword evidence="1" id="KW-0732">Signal</keyword>
<evidence type="ECO:0000313" key="3">
    <source>
        <dbReference type="Proteomes" id="UP000198748"/>
    </source>
</evidence>
<dbReference type="Proteomes" id="UP000198748">
    <property type="component" value="Unassembled WGS sequence"/>
</dbReference>
<feature type="signal peptide" evidence="1">
    <location>
        <begin position="1"/>
        <end position="24"/>
    </location>
</feature>
<protein>
    <recommendedName>
        <fullName evidence="4">DUF3575 domain-containing protein</fullName>
    </recommendedName>
</protein>
<dbReference type="STRING" id="659014.SAMN04487996_104142"/>
<evidence type="ECO:0000313" key="2">
    <source>
        <dbReference type="EMBL" id="SDE24217.1"/>
    </source>
</evidence>
<dbReference type="EMBL" id="FNAN01000004">
    <property type="protein sequence ID" value="SDE24217.1"/>
    <property type="molecule type" value="Genomic_DNA"/>
</dbReference>
<sequence>MKRTCYLIAMALFGLVGSMQIAHCQEQKKPPEKISNSHASTDYRWDISLDAYRFRSPSGMNPFFTLKHAHNPRGAFRWSVGDISWLSEKDARGADSSGILPADAEFWLHRRVFNIVTSFGYEFRRNLKVGQLLYGMDVWLYWNNNYQYSSPETWTTIVDLSLGPFCGYKYQINKRFSASVETCMAFSYQWQKSRNQRGGYNYRDRHIGIEPNYISRLNFTFHF</sequence>
<gene>
    <name evidence="2" type="ORF">SAMN04487996_104142</name>
</gene>